<dbReference type="Proteomes" id="UP000178538">
    <property type="component" value="Unassembled WGS sequence"/>
</dbReference>
<accession>A0A1G2SXZ4</accession>
<keyword evidence="1" id="KW-0812">Transmembrane</keyword>
<evidence type="ECO:0000313" key="4">
    <source>
        <dbReference type="Proteomes" id="UP000178538"/>
    </source>
</evidence>
<feature type="chain" id="PRO_5009584480" description="TrbC/VirB2 family protein" evidence="2">
    <location>
        <begin position="19"/>
        <end position="114"/>
    </location>
</feature>
<evidence type="ECO:0000256" key="2">
    <source>
        <dbReference type="SAM" id="SignalP"/>
    </source>
</evidence>
<dbReference type="AlphaFoldDB" id="A0A1G2SXZ4"/>
<evidence type="ECO:0000256" key="1">
    <source>
        <dbReference type="SAM" id="Phobius"/>
    </source>
</evidence>
<dbReference type="Pfam" id="PF18895">
    <property type="entry name" value="T4SS_pilin"/>
    <property type="match status" value="1"/>
</dbReference>
<dbReference type="STRING" id="1802737.A2832_01910"/>
<evidence type="ECO:0008006" key="5">
    <source>
        <dbReference type="Google" id="ProtNLM"/>
    </source>
</evidence>
<organism evidence="3 4">
    <name type="scientific">Candidatus Zambryskibacteria bacterium RIFCSPHIGHO2_01_FULL_44_22b</name>
    <dbReference type="NCBI Taxonomy" id="1802737"/>
    <lineage>
        <taxon>Bacteria</taxon>
        <taxon>Candidatus Zambryskiibacteriota</taxon>
    </lineage>
</organism>
<name>A0A1G2SXZ4_9BACT</name>
<sequence>MKKVIITALALVPALASAQSLTNLTTLLNSIKNLVDTALPIVVGLGLLAFFWGLVKFVFAAGDEEARKGAKSMMIYSVVALFIMVSIWGLIGFIGGAFNINQGGDLSVPGVQGL</sequence>
<comment type="caution">
    <text evidence="3">The sequence shown here is derived from an EMBL/GenBank/DDBJ whole genome shotgun (WGS) entry which is preliminary data.</text>
</comment>
<keyword evidence="2" id="KW-0732">Signal</keyword>
<dbReference type="EMBL" id="MHVG01000023">
    <property type="protein sequence ID" value="OHA89873.1"/>
    <property type="molecule type" value="Genomic_DNA"/>
</dbReference>
<reference evidence="3 4" key="1">
    <citation type="journal article" date="2016" name="Nat. Commun.">
        <title>Thousands of microbial genomes shed light on interconnected biogeochemical processes in an aquifer system.</title>
        <authorList>
            <person name="Anantharaman K."/>
            <person name="Brown C.T."/>
            <person name="Hug L.A."/>
            <person name="Sharon I."/>
            <person name="Castelle C.J."/>
            <person name="Probst A.J."/>
            <person name="Thomas B.C."/>
            <person name="Singh A."/>
            <person name="Wilkins M.J."/>
            <person name="Karaoz U."/>
            <person name="Brodie E.L."/>
            <person name="Williams K.H."/>
            <person name="Hubbard S.S."/>
            <person name="Banfield J.F."/>
        </authorList>
    </citation>
    <scope>NUCLEOTIDE SEQUENCE [LARGE SCALE GENOMIC DNA]</scope>
</reference>
<dbReference type="InterPro" id="IPR043993">
    <property type="entry name" value="T4SS_pilin"/>
</dbReference>
<keyword evidence="1" id="KW-0472">Membrane</keyword>
<keyword evidence="1" id="KW-1133">Transmembrane helix</keyword>
<feature type="transmembrane region" description="Helical" evidence="1">
    <location>
        <begin position="42"/>
        <end position="62"/>
    </location>
</feature>
<evidence type="ECO:0000313" key="3">
    <source>
        <dbReference type="EMBL" id="OHA89873.1"/>
    </source>
</evidence>
<protein>
    <recommendedName>
        <fullName evidence="5">TrbC/VirB2 family protein</fullName>
    </recommendedName>
</protein>
<proteinExistence type="predicted"/>
<gene>
    <name evidence="3" type="ORF">A2832_01910</name>
</gene>
<feature type="transmembrane region" description="Helical" evidence="1">
    <location>
        <begin position="74"/>
        <end position="98"/>
    </location>
</feature>
<feature type="signal peptide" evidence="2">
    <location>
        <begin position="1"/>
        <end position="18"/>
    </location>
</feature>